<protein>
    <submittedName>
        <fullName evidence="1">Uncharacterized protein</fullName>
    </submittedName>
</protein>
<accession>N9Q252</accession>
<reference evidence="2" key="3">
    <citation type="submission" date="2024-03" db="EMBL/GenBank/DDBJ databases">
        <authorList>
            <person name="Sun Q."/>
            <person name="Sedlacek I."/>
        </authorList>
    </citation>
    <scope>NUCLEOTIDE SEQUENCE</scope>
    <source>
        <strain evidence="2">CCM 8635</strain>
    </source>
</reference>
<organism evidence="1 3">
    <name type="scientific">Acinetobacter courvalinii</name>
    <dbReference type="NCBI Taxonomy" id="280147"/>
    <lineage>
        <taxon>Bacteria</taxon>
        <taxon>Pseudomonadati</taxon>
        <taxon>Pseudomonadota</taxon>
        <taxon>Gammaproteobacteria</taxon>
        <taxon>Moraxellales</taxon>
        <taxon>Moraxellaceae</taxon>
        <taxon>Acinetobacter</taxon>
    </lineage>
</organism>
<gene>
    <name evidence="1" type="ORF">F888_01360</name>
    <name evidence="2" type="ORF">GCM10007354_29410</name>
</gene>
<dbReference type="AlphaFoldDB" id="N9Q252"/>
<reference evidence="2 4" key="2">
    <citation type="journal article" date="2014" name="Int. J. Syst. Evol. Microbiol.">
        <title>Complete genome sequence of Corynebacterium casei LMG S-19264T (=DSM 44701T), isolated from a smear-ripened cheese.</title>
        <authorList>
            <consortium name="US DOE Joint Genome Institute (JGI-PGF)"/>
            <person name="Walter F."/>
            <person name="Albersmeier A."/>
            <person name="Kalinowski J."/>
            <person name="Ruckert C."/>
        </authorList>
    </citation>
    <scope>NUCLEOTIDE SEQUENCE [LARGE SCALE GENOMIC DNA]</scope>
    <source>
        <strain evidence="2 4">CCM 8635</strain>
    </source>
</reference>
<dbReference type="EMBL" id="APSA01000004">
    <property type="protein sequence ID" value="ENX39874.1"/>
    <property type="molecule type" value="Genomic_DNA"/>
</dbReference>
<keyword evidence="3" id="KW-1185">Reference proteome</keyword>
<dbReference type="Proteomes" id="UP000652691">
    <property type="component" value="Unassembled WGS sequence"/>
</dbReference>
<evidence type="ECO:0000313" key="2">
    <source>
        <dbReference type="EMBL" id="GGH41920.1"/>
    </source>
</evidence>
<proteinExistence type="predicted"/>
<dbReference type="EMBL" id="BMDA01000004">
    <property type="protein sequence ID" value="GGH41920.1"/>
    <property type="molecule type" value="Genomic_DNA"/>
</dbReference>
<dbReference type="Proteomes" id="UP000013200">
    <property type="component" value="Unassembled WGS sequence"/>
</dbReference>
<evidence type="ECO:0000313" key="1">
    <source>
        <dbReference type="EMBL" id="ENX39874.1"/>
    </source>
</evidence>
<dbReference type="PATRIC" id="fig|1217698.3.peg.1311"/>
<dbReference type="HOGENOM" id="CLU_2857474_0_0_6"/>
<sequence>MRTATLASDTMIQSAAIERANLHIRMPIEGIGMFDWHKLDELVERGYEHALEMLLPIRDTLPSS</sequence>
<reference evidence="1 3" key="1">
    <citation type="submission" date="2013-02" db="EMBL/GenBank/DDBJ databases">
        <title>The Genome Sequence of Acinetobacter sp. NIPH 3623.</title>
        <authorList>
            <consortium name="The Broad Institute Genome Sequencing Platform"/>
            <consortium name="The Broad Institute Genome Sequencing Center for Infectious Disease"/>
            <person name="Cerqueira G."/>
            <person name="Feldgarden M."/>
            <person name="Courvalin P."/>
            <person name="Perichon B."/>
            <person name="Grillot-Courvalin C."/>
            <person name="Clermont D."/>
            <person name="Rocha E."/>
            <person name="Yoon E.-J."/>
            <person name="Nemec A."/>
            <person name="Walker B."/>
            <person name="Young S.K."/>
            <person name="Zeng Q."/>
            <person name="Gargeya S."/>
            <person name="Fitzgerald M."/>
            <person name="Haas B."/>
            <person name="Abouelleil A."/>
            <person name="Alvarado L."/>
            <person name="Arachchi H.M."/>
            <person name="Berlin A.M."/>
            <person name="Chapman S.B."/>
            <person name="Dewar J."/>
            <person name="Goldberg J."/>
            <person name="Griggs A."/>
            <person name="Gujja S."/>
            <person name="Hansen M."/>
            <person name="Howarth C."/>
            <person name="Imamovic A."/>
            <person name="Larimer J."/>
            <person name="McCowan C."/>
            <person name="Murphy C."/>
            <person name="Neiman D."/>
            <person name="Pearson M."/>
            <person name="Priest M."/>
            <person name="Roberts A."/>
            <person name="Saif S."/>
            <person name="Shea T."/>
            <person name="Sisk P."/>
            <person name="Sykes S."/>
            <person name="Wortman J."/>
            <person name="Nusbaum C."/>
            <person name="Birren B."/>
        </authorList>
    </citation>
    <scope>NUCLEOTIDE SEQUENCE [LARGE SCALE GENOMIC DNA]</scope>
    <source>
        <strain evidence="1 3">NIPH 3623</strain>
    </source>
</reference>
<name>N9Q252_9GAMM</name>
<comment type="caution">
    <text evidence="1">The sequence shown here is derived from an EMBL/GenBank/DDBJ whole genome shotgun (WGS) entry which is preliminary data.</text>
</comment>
<evidence type="ECO:0000313" key="3">
    <source>
        <dbReference type="Proteomes" id="UP000013200"/>
    </source>
</evidence>
<evidence type="ECO:0000313" key="4">
    <source>
        <dbReference type="Proteomes" id="UP000652691"/>
    </source>
</evidence>